<dbReference type="PANTHER" id="PTHR43280">
    <property type="entry name" value="ARAC-FAMILY TRANSCRIPTIONAL REGULATOR"/>
    <property type="match status" value="1"/>
</dbReference>
<evidence type="ECO:0000256" key="5">
    <source>
        <dbReference type="ARBA" id="ARBA00024867"/>
    </source>
</evidence>
<dbReference type="AlphaFoldDB" id="A0A173WI51"/>
<dbReference type="SUPFAM" id="SSF52172">
    <property type="entry name" value="CheY-like"/>
    <property type="match status" value="1"/>
</dbReference>
<reference evidence="10 12" key="1">
    <citation type="submission" date="2015-09" db="EMBL/GenBank/DDBJ databases">
        <authorList>
            <consortium name="Pathogen Informatics"/>
        </authorList>
    </citation>
    <scope>NUCLEOTIDE SEQUENCE [LARGE SCALE GENOMIC DNA]</scope>
    <source>
        <strain evidence="10 12">2789STDY5834866</strain>
    </source>
</reference>
<evidence type="ECO:0000313" key="12">
    <source>
        <dbReference type="Proteomes" id="UP000095362"/>
    </source>
</evidence>
<reference evidence="11 13" key="2">
    <citation type="submission" date="2018-08" db="EMBL/GenBank/DDBJ databases">
        <title>A genome reference for cultivated species of the human gut microbiota.</title>
        <authorList>
            <person name="Zou Y."/>
            <person name="Xue W."/>
            <person name="Luo G."/>
        </authorList>
    </citation>
    <scope>NUCLEOTIDE SEQUENCE [LARGE SCALE GENOMIC DNA]</scope>
    <source>
        <strain evidence="11 13">AM23-3</strain>
    </source>
</reference>
<dbReference type="Proteomes" id="UP000284579">
    <property type="component" value="Unassembled WGS sequence"/>
</dbReference>
<dbReference type="InterPro" id="IPR018060">
    <property type="entry name" value="HTH_AraC"/>
</dbReference>
<dbReference type="InterPro" id="IPR009057">
    <property type="entry name" value="Homeodomain-like_sf"/>
</dbReference>
<evidence type="ECO:0000313" key="13">
    <source>
        <dbReference type="Proteomes" id="UP000284579"/>
    </source>
</evidence>
<feature type="modified residue" description="4-aspartylphosphate" evidence="6">
    <location>
        <position position="55"/>
    </location>
</feature>
<evidence type="ECO:0000256" key="2">
    <source>
        <dbReference type="ARBA" id="ARBA00023015"/>
    </source>
</evidence>
<evidence type="ECO:0000256" key="3">
    <source>
        <dbReference type="ARBA" id="ARBA00023125"/>
    </source>
</evidence>
<feature type="domain" description="Response regulatory" evidence="9">
    <location>
        <begin position="3"/>
        <end position="120"/>
    </location>
</feature>
<evidence type="ECO:0000256" key="6">
    <source>
        <dbReference type="PROSITE-ProRule" id="PRU00169"/>
    </source>
</evidence>
<dbReference type="CDD" id="cd17536">
    <property type="entry name" value="REC_YesN-like"/>
    <property type="match status" value="1"/>
</dbReference>
<dbReference type="GO" id="GO:0043565">
    <property type="term" value="F:sequence-specific DNA binding"/>
    <property type="evidence" value="ECO:0007669"/>
    <property type="project" value="InterPro"/>
</dbReference>
<evidence type="ECO:0000313" key="11">
    <source>
        <dbReference type="EMBL" id="RHF84979.1"/>
    </source>
</evidence>
<dbReference type="Proteomes" id="UP000095362">
    <property type="component" value="Unassembled WGS sequence"/>
</dbReference>
<feature type="domain" description="HTH araC/xylS-type" evidence="8">
    <location>
        <begin position="426"/>
        <end position="525"/>
    </location>
</feature>
<dbReference type="GO" id="GO:0003700">
    <property type="term" value="F:DNA-binding transcription factor activity"/>
    <property type="evidence" value="ECO:0007669"/>
    <property type="project" value="InterPro"/>
</dbReference>
<protein>
    <recommendedName>
        <fullName evidence="1">Stage 0 sporulation protein A homolog</fullName>
    </recommendedName>
</protein>
<dbReference type="EMBL" id="CYZK01000001">
    <property type="protein sequence ID" value="CUN39219.1"/>
    <property type="molecule type" value="Genomic_DNA"/>
</dbReference>
<dbReference type="InterPro" id="IPR011006">
    <property type="entry name" value="CheY-like_superfamily"/>
</dbReference>
<dbReference type="InterPro" id="IPR020449">
    <property type="entry name" value="Tscrpt_reg_AraC-type_HTH"/>
</dbReference>
<organism evidence="10 12">
    <name type="scientific">Coprococcus comes</name>
    <dbReference type="NCBI Taxonomy" id="410072"/>
    <lineage>
        <taxon>Bacteria</taxon>
        <taxon>Bacillati</taxon>
        <taxon>Bacillota</taxon>
        <taxon>Clostridia</taxon>
        <taxon>Lachnospirales</taxon>
        <taxon>Lachnospiraceae</taxon>
        <taxon>Coprococcus</taxon>
    </lineage>
</organism>
<feature type="coiled-coil region" evidence="7">
    <location>
        <begin position="286"/>
        <end position="348"/>
    </location>
</feature>
<evidence type="ECO:0000259" key="9">
    <source>
        <dbReference type="PROSITE" id="PS50110"/>
    </source>
</evidence>
<dbReference type="RefSeq" id="WP_055260329.1">
    <property type="nucleotide sequence ID" value="NZ_CAXSNH010000004.1"/>
</dbReference>
<keyword evidence="3 11" id="KW-0238">DNA-binding</keyword>
<comment type="function">
    <text evidence="5">May play the central regulatory role in sporulation. It may be an element of the effector pathway responsible for the activation of sporulation genes in response to nutritional stress. Spo0A may act in concert with spo0H (a sigma factor) to control the expression of some genes that are critical to the sporulation process.</text>
</comment>
<dbReference type="Gene3D" id="3.40.50.2300">
    <property type="match status" value="1"/>
</dbReference>
<dbReference type="PROSITE" id="PS01124">
    <property type="entry name" value="HTH_ARAC_FAMILY_2"/>
    <property type="match status" value="1"/>
</dbReference>
<evidence type="ECO:0000259" key="8">
    <source>
        <dbReference type="PROSITE" id="PS01124"/>
    </source>
</evidence>
<dbReference type="GO" id="GO:0000160">
    <property type="term" value="P:phosphorelay signal transduction system"/>
    <property type="evidence" value="ECO:0007669"/>
    <property type="project" value="InterPro"/>
</dbReference>
<evidence type="ECO:0000256" key="1">
    <source>
        <dbReference type="ARBA" id="ARBA00018672"/>
    </source>
</evidence>
<proteinExistence type="predicted"/>
<dbReference type="STRING" id="410072.ERS852525_00271"/>
<dbReference type="PROSITE" id="PS50110">
    <property type="entry name" value="RESPONSE_REGULATORY"/>
    <property type="match status" value="1"/>
</dbReference>
<dbReference type="PRINTS" id="PR00032">
    <property type="entry name" value="HTHARAC"/>
</dbReference>
<sequence length="530" mass="62282">MIKVLLVDDEKLALEYLEHIIDWEYHGFELIGVTTNPEQALAIYKTHRPDLVISDVKMPGLNGLELGDAIREYGGNTHILFLSAYKNFDYVKQAIRLGIDDYILKSDLEEDGFLRKILKLKEEIIKEKAKKQYTITAILEELFRKNISEEVYKDILDENDYIGLHKKYYYIIVSQRKVPKILKKYIPLDNNQMTLDNRLIKRACENVSENTGIHVGARFPVNEDEYLILLEFGKGIVSQKEINDRIYDFARKLYEYINREEKLYHVYYCLHGSMVRQFRSNFTNYQRQLENNILKNEVELQELRYDGKEENEKKLSGISSEEIYQSLQQGKTEEIEKIENRLHETEKKQNVTEYLEYIEHILEALSLFDGKLIGETSGQRFLMTEGCSSYDFRKVTDLQAYIEYKIEEICRMKNEKEKMIYSDVTINAMAYINQNYGDASITAAEVAEHVGVTSSWLSTKFKTETGIRVNDFINNVRIENAKKMFQDKEYMVYEVSEKTGFTSSQYFSKIFKEYTGLTPNQYRRKLLAGE</sequence>
<keyword evidence="6" id="KW-0597">Phosphoprotein</keyword>
<dbReference type="Gene3D" id="1.10.10.60">
    <property type="entry name" value="Homeodomain-like"/>
    <property type="match status" value="2"/>
</dbReference>
<dbReference type="EMBL" id="QRHO01000003">
    <property type="protein sequence ID" value="RHF84979.1"/>
    <property type="molecule type" value="Genomic_DNA"/>
</dbReference>
<name>A0A173WI51_9FIRM</name>
<keyword evidence="7" id="KW-0175">Coiled coil</keyword>
<dbReference type="SMART" id="SM00448">
    <property type="entry name" value="REC"/>
    <property type="match status" value="1"/>
</dbReference>
<keyword evidence="4" id="KW-0804">Transcription</keyword>
<accession>A0A173WI51</accession>
<dbReference type="PANTHER" id="PTHR43280:SF10">
    <property type="entry name" value="REGULATORY PROTEIN POCR"/>
    <property type="match status" value="1"/>
</dbReference>
<keyword evidence="2" id="KW-0805">Transcription regulation</keyword>
<dbReference type="Pfam" id="PF12833">
    <property type="entry name" value="HTH_18"/>
    <property type="match status" value="1"/>
</dbReference>
<evidence type="ECO:0000256" key="7">
    <source>
        <dbReference type="SAM" id="Coils"/>
    </source>
</evidence>
<gene>
    <name evidence="11" type="ORF">DW656_04115</name>
    <name evidence="10" type="ORF">ERS852481_00044</name>
</gene>
<dbReference type="InterPro" id="IPR001789">
    <property type="entry name" value="Sig_transdc_resp-reg_receiver"/>
</dbReference>
<evidence type="ECO:0000256" key="4">
    <source>
        <dbReference type="ARBA" id="ARBA00023163"/>
    </source>
</evidence>
<dbReference type="Pfam" id="PF00072">
    <property type="entry name" value="Response_reg"/>
    <property type="match status" value="1"/>
</dbReference>
<dbReference type="SMART" id="SM00342">
    <property type="entry name" value="HTH_ARAC"/>
    <property type="match status" value="1"/>
</dbReference>
<evidence type="ECO:0000313" key="10">
    <source>
        <dbReference type="EMBL" id="CUN39219.1"/>
    </source>
</evidence>
<dbReference type="PaxDb" id="410072-ERS852525_00271"/>
<dbReference type="SUPFAM" id="SSF46689">
    <property type="entry name" value="Homeodomain-like"/>
    <property type="match status" value="1"/>
</dbReference>